<feature type="compositionally biased region" description="Polar residues" evidence="1">
    <location>
        <begin position="18"/>
        <end position="27"/>
    </location>
</feature>
<dbReference type="EMBL" id="VXIV02000006">
    <property type="protein sequence ID" value="KAF6041664.1"/>
    <property type="molecule type" value="Genomic_DNA"/>
</dbReference>
<feature type="region of interest" description="Disordered" evidence="1">
    <location>
        <begin position="127"/>
        <end position="148"/>
    </location>
</feature>
<reference evidence="2" key="1">
    <citation type="submission" date="2020-06" db="EMBL/GenBank/DDBJ databases">
        <title>Draft genome of Bugula neritina, a colonial animal packing powerful symbionts and potential medicines.</title>
        <authorList>
            <person name="Rayko M."/>
        </authorList>
    </citation>
    <scope>NUCLEOTIDE SEQUENCE [LARGE SCALE GENOMIC DNA]</scope>
    <source>
        <strain evidence="2">Kwan_BN1</strain>
    </source>
</reference>
<name>A0A7J7KU07_BUGNE</name>
<evidence type="ECO:0000313" key="3">
    <source>
        <dbReference type="Proteomes" id="UP000593567"/>
    </source>
</evidence>
<dbReference type="AlphaFoldDB" id="A0A7J7KU07"/>
<protein>
    <submittedName>
        <fullName evidence="2">Uncharacterized protein</fullName>
    </submittedName>
</protein>
<keyword evidence="3" id="KW-1185">Reference proteome</keyword>
<accession>A0A7J7KU07</accession>
<feature type="region of interest" description="Disordered" evidence="1">
    <location>
        <begin position="1"/>
        <end position="41"/>
    </location>
</feature>
<feature type="compositionally biased region" description="Polar residues" evidence="1">
    <location>
        <begin position="1"/>
        <end position="11"/>
    </location>
</feature>
<sequence>MSSVKHVSTGTARKANESNESNLQSGFTEMAEPSLNSSVSASLADQLFTPSTKKEVNIAMKNKDLPRGGSAKSTFGFDVFSNRGERVIAPSISERSACLDSQSHVDLSSIDKSGSLVYLQHSAISSPQAVHRASTRKSRDPNSPSQWRRVLDVRSSRASNSNLSFNINDSHESVDIIQQIMENNRGTSEEEHPEWASLVKQTANSAYNSPISLSNIMKEPLADQNLFNTSNNHSKVFVSSKTSELSFAVEREDSHLNHSMQLESCKSLANRSPSEPVPEDKPTSASSSALGEELISCVESNLKTKDSQLMVQKKIGVGIELISL</sequence>
<organism evidence="2 3">
    <name type="scientific">Bugula neritina</name>
    <name type="common">Brown bryozoan</name>
    <name type="synonym">Sertularia neritina</name>
    <dbReference type="NCBI Taxonomy" id="10212"/>
    <lineage>
        <taxon>Eukaryota</taxon>
        <taxon>Metazoa</taxon>
        <taxon>Spiralia</taxon>
        <taxon>Lophotrochozoa</taxon>
        <taxon>Bryozoa</taxon>
        <taxon>Gymnolaemata</taxon>
        <taxon>Cheilostomatida</taxon>
        <taxon>Flustrina</taxon>
        <taxon>Buguloidea</taxon>
        <taxon>Bugulidae</taxon>
        <taxon>Bugula</taxon>
    </lineage>
</organism>
<proteinExistence type="predicted"/>
<evidence type="ECO:0000256" key="1">
    <source>
        <dbReference type="SAM" id="MobiDB-lite"/>
    </source>
</evidence>
<feature type="region of interest" description="Disordered" evidence="1">
    <location>
        <begin position="267"/>
        <end position="289"/>
    </location>
</feature>
<dbReference type="Proteomes" id="UP000593567">
    <property type="component" value="Unassembled WGS sequence"/>
</dbReference>
<evidence type="ECO:0000313" key="2">
    <source>
        <dbReference type="EMBL" id="KAF6041664.1"/>
    </source>
</evidence>
<gene>
    <name evidence="2" type="ORF">EB796_000047</name>
</gene>
<comment type="caution">
    <text evidence="2">The sequence shown here is derived from an EMBL/GenBank/DDBJ whole genome shotgun (WGS) entry which is preliminary data.</text>
</comment>